<evidence type="ECO:0000313" key="2">
    <source>
        <dbReference type="Proteomes" id="UP001190700"/>
    </source>
</evidence>
<organism evidence="1 2">
    <name type="scientific">Cymbomonas tetramitiformis</name>
    <dbReference type="NCBI Taxonomy" id="36881"/>
    <lineage>
        <taxon>Eukaryota</taxon>
        <taxon>Viridiplantae</taxon>
        <taxon>Chlorophyta</taxon>
        <taxon>Pyramimonadophyceae</taxon>
        <taxon>Pyramimonadales</taxon>
        <taxon>Pyramimonadaceae</taxon>
        <taxon>Cymbomonas</taxon>
    </lineage>
</organism>
<protein>
    <submittedName>
        <fullName evidence="1">Uncharacterized protein</fullName>
    </submittedName>
</protein>
<keyword evidence="2" id="KW-1185">Reference proteome</keyword>
<name>A0AAE0BVK6_9CHLO</name>
<sequence length="529" mass="61507">MAIHLPTPPDQKASLIPEEYRDALIDRFIKNGIPAGEPPEGLRELFVGKLANVHIDEALTDRYTPILKKLHLEHLLGKGTEKEETTPVGRMSKHLLEKEKGIEKEKTMPVGRMSKHLLETQFKIQNDLIHPANFAKYRADVFELGKAFEVYLRMIESGTVGPMFVERFQQDFDCFKLERLAYEKMIYVGRVTLENFKSFLPKFDRLHLTRLAHTTLVRNNRITLENVLQYEAKYGLGTLVQAVCMRLIDNNELHLNNERKFTDRYPQIRLSQYMLRGLRDKHRETEIPQMEADCAYEGVPPFDPPDKTEAGFERLMHRELIVPQNVKEYDADLKKFASLRKKVYSNMISAGMIGPNNVDAHTRELNELRLVRTAYETMIRNGRLTPANINGMRFQLVRTDLLNVAYETMIAYDMITLKTLPEFELELKRCGLMTFAYERLIKRGEIDKEFVIQFENDLEHYGVLELAYETLYLDNGLTDRGLKEDEARVVQQKLRRFGLLHESESVVQQIKSLFPWKQTSAHNRAGNLT</sequence>
<accession>A0AAE0BVK6</accession>
<comment type="caution">
    <text evidence="1">The sequence shown here is derived from an EMBL/GenBank/DDBJ whole genome shotgun (WGS) entry which is preliminary data.</text>
</comment>
<proteinExistence type="predicted"/>
<gene>
    <name evidence="1" type="ORF">CYMTET_47759</name>
</gene>
<dbReference type="Proteomes" id="UP001190700">
    <property type="component" value="Unassembled WGS sequence"/>
</dbReference>
<dbReference type="EMBL" id="LGRX02033150">
    <property type="protein sequence ID" value="KAK3242600.1"/>
    <property type="molecule type" value="Genomic_DNA"/>
</dbReference>
<reference evidence="1 2" key="1">
    <citation type="journal article" date="2015" name="Genome Biol. Evol.">
        <title>Comparative Genomics of a Bacterivorous Green Alga Reveals Evolutionary Causalities and Consequences of Phago-Mixotrophic Mode of Nutrition.</title>
        <authorList>
            <person name="Burns J.A."/>
            <person name="Paasch A."/>
            <person name="Narechania A."/>
            <person name="Kim E."/>
        </authorList>
    </citation>
    <scope>NUCLEOTIDE SEQUENCE [LARGE SCALE GENOMIC DNA]</scope>
    <source>
        <strain evidence="1 2">PLY_AMNH</strain>
    </source>
</reference>
<dbReference type="AlphaFoldDB" id="A0AAE0BVK6"/>
<evidence type="ECO:0000313" key="1">
    <source>
        <dbReference type="EMBL" id="KAK3242600.1"/>
    </source>
</evidence>